<feature type="transmembrane region" description="Helical" evidence="13">
    <location>
        <begin position="70"/>
        <end position="90"/>
    </location>
</feature>
<keyword evidence="5 13" id="KW-0812">Transmembrane</keyword>
<feature type="binding site" description="axial binding residue" evidence="12">
    <location>
        <position position="485"/>
    </location>
    <ligand>
        <name>heme</name>
        <dbReference type="ChEBI" id="CHEBI:30413"/>
    </ligand>
    <ligandPart>
        <name>Fe</name>
        <dbReference type="ChEBI" id="CHEBI:18248"/>
    </ligandPart>
</feature>
<dbReference type="FunFam" id="1.10.630.10:FF:000063">
    <property type="entry name" value="Cytochrome P450 monooxygenase"/>
    <property type="match status" value="1"/>
</dbReference>
<evidence type="ECO:0000256" key="5">
    <source>
        <dbReference type="ARBA" id="ARBA00022692"/>
    </source>
</evidence>
<dbReference type="AlphaFoldDB" id="A0A1B8GPX6"/>
<keyword evidence="6 12" id="KW-0479">Metal-binding</keyword>
<evidence type="ECO:0000256" key="12">
    <source>
        <dbReference type="PIRSR" id="PIRSR602403-1"/>
    </source>
</evidence>
<dbReference type="PANTHER" id="PTHR24305">
    <property type="entry name" value="CYTOCHROME P450"/>
    <property type="match status" value="1"/>
</dbReference>
<protein>
    <submittedName>
        <fullName evidence="14">Uncharacterized protein</fullName>
    </submittedName>
</protein>
<comment type="cofactor">
    <cofactor evidence="1 12">
        <name>heme</name>
        <dbReference type="ChEBI" id="CHEBI:30413"/>
    </cofactor>
</comment>
<dbReference type="InterPro" id="IPR036396">
    <property type="entry name" value="Cyt_P450_sf"/>
</dbReference>
<accession>A0A1B8GPX6</accession>
<keyword evidence="11 13" id="KW-0472">Membrane</keyword>
<gene>
    <name evidence="14" type="ORF">VE01_03990</name>
</gene>
<keyword evidence="10" id="KW-0503">Monooxygenase</keyword>
<dbReference type="PANTHER" id="PTHR24305:SF187">
    <property type="entry name" value="P450, PUTATIVE (EUROFUNG)-RELATED"/>
    <property type="match status" value="1"/>
</dbReference>
<dbReference type="RefSeq" id="XP_018131593.2">
    <property type="nucleotide sequence ID" value="XM_018273468.2"/>
</dbReference>
<dbReference type="GO" id="GO:0005506">
    <property type="term" value="F:iron ion binding"/>
    <property type="evidence" value="ECO:0007669"/>
    <property type="project" value="InterPro"/>
</dbReference>
<keyword evidence="8" id="KW-0560">Oxidoreductase</keyword>
<evidence type="ECO:0000256" key="6">
    <source>
        <dbReference type="ARBA" id="ARBA00022723"/>
    </source>
</evidence>
<dbReference type="GO" id="GO:0016705">
    <property type="term" value="F:oxidoreductase activity, acting on paired donors, with incorporation or reduction of molecular oxygen"/>
    <property type="evidence" value="ECO:0007669"/>
    <property type="project" value="InterPro"/>
</dbReference>
<comment type="subcellular location">
    <subcellularLocation>
        <location evidence="2">Membrane</location>
    </subcellularLocation>
</comment>
<dbReference type="InterPro" id="IPR050121">
    <property type="entry name" value="Cytochrome_P450_monoxygenase"/>
</dbReference>
<evidence type="ECO:0000256" key="11">
    <source>
        <dbReference type="ARBA" id="ARBA00023136"/>
    </source>
</evidence>
<evidence type="ECO:0000313" key="15">
    <source>
        <dbReference type="Proteomes" id="UP000091956"/>
    </source>
</evidence>
<evidence type="ECO:0000256" key="9">
    <source>
        <dbReference type="ARBA" id="ARBA00023004"/>
    </source>
</evidence>
<dbReference type="Pfam" id="PF00067">
    <property type="entry name" value="p450"/>
    <property type="match status" value="1"/>
</dbReference>
<dbReference type="CDD" id="cd11061">
    <property type="entry name" value="CYP67-like"/>
    <property type="match status" value="1"/>
</dbReference>
<dbReference type="PRINTS" id="PR00385">
    <property type="entry name" value="P450"/>
</dbReference>
<dbReference type="GO" id="GO:1902181">
    <property type="term" value="P:verruculogen biosynthetic process"/>
    <property type="evidence" value="ECO:0007669"/>
    <property type="project" value="UniProtKB-ARBA"/>
</dbReference>
<dbReference type="STRING" id="342668.A0A1B8GPX6"/>
<evidence type="ECO:0000256" key="7">
    <source>
        <dbReference type="ARBA" id="ARBA00022989"/>
    </source>
</evidence>
<dbReference type="InterPro" id="IPR001128">
    <property type="entry name" value="Cyt_P450"/>
</dbReference>
<dbReference type="PRINTS" id="PR00465">
    <property type="entry name" value="EP450IV"/>
</dbReference>
<evidence type="ECO:0000256" key="10">
    <source>
        <dbReference type="ARBA" id="ARBA00023033"/>
    </source>
</evidence>
<keyword evidence="7 13" id="KW-1133">Transmembrane helix</keyword>
<evidence type="ECO:0000256" key="13">
    <source>
        <dbReference type="SAM" id="Phobius"/>
    </source>
</evidence>
<evidence type="ECO:0000256" key="4">
    <source>
        <dbReference type="ARBA" id="ARBA00022617"/>
    </source>
</evidence>
<feature type="transmembrane region" description="Helical" evidence="13">
    <location>
        <begin position="39"/>
        <end position="58"/>
    </location>
</feature>
<feature type="transmembrane region" description="Helical" evidence="13">
    <location>
        <begin position="6"/>
        <end position="27"/>
    </location>
</feature>
<dbReference type="GeneID" id="28837376"/>
<evidence type="ECO:0000256" key="8">
    <source>
        <dbReference type="ARBA" id="ARBA00023002"/>
    </source>
</evidence>
<dbReference type="Gene3D" id="1.10.630.10">
    <property type="entry name" value="Cytochrome P450"/>
    <property type="match status" value="1"/>
</dbReference>
<keyword evidence="15" id="KW-1185">Reference proteome</keyword>
<dbReference type="GO" id="GO:0020037">
    <property type="term" value="F:heme binding"/>
    <property type="evidence" value="ECO:0007669"/>
    <property type="project" value="InterPro"/>
</dbReference>
<sequence length="544" mass="60192">MFLSSIPIASVSVLAGALGVISHLGYFIHGEHHMQSVRILCIFVLGPLIFFACNFFLYDFPIIEAGKATIVASTSFFVALTLSILSYRVFFHPLRHFPGPFSARLTKLTHVARLLPNSDNFAQAHQLHQKYGEIVRVGPNELTIINPDAIAAIHSSSSKCIKAPWYDAIGGPNPSLQLTRNRNTHDKRRKIWDQAFSARALRNYEGRVDGYVDQLIAQLDNLANQPVNASLWFNFYSFDVMGDLAFGKSFNMLKSGEKHFALKLLQDGMRPVGILTPIPWILPILLAIPGAGTGTKIFTKFIEDQAATRRKVQFQPNTPLLPDITSWLLDAEENSPDPMNKNPRWLNGDTGLMIVAGSDTTAATLSHIFYHLALDSTLGTKLRNELRTTAPCDAKFLAALINETLRLHPPVPSGVLRQTPASGLVFGDTFIPGNVTISMPIWSLGRLEGAFPNPSSFVPERWTTSPELLKNKAAFMPFSTGPYSCVGKQLALLSLRTVVARLVQRFDIRFAANETGQSLLRDTKDVFTLDVAPLNLIFVKRDPV</sequence>
<reference evidence="15" key="2">
    <citation type="journal article" date="2018" name="Nat. Commun.">
        <title>Extreme sensitivity to ultraviolet light in the fungal pathogen causing white-nose syndrome of bats.</title>
        <authorList>
            <person name="Palmer J.M."/>
            <person name="Drees K.P."/>
            <person name="Foster J.T."/>
            <person name="Lindner D.L."/>
        </authorList>
    </citation>
    <scope>NUCLEOTIDE SEQUENCE [LARGE SCALE GENOMIC DNA]</scope>
    <source>
        <strain evidence="15">UAMH 10579</strain>
    </source>
</reference>
<evidence type="ECO:0000256" key="2">
    <source>
        <dbReference type="ARBA" id="ARBA00004370"/>
    </source>
</evidence>
<evidence type="ECO:0000256" key="1">
    <source>
        <dbReference type="ARBA" id="ARBA00001971"/>
    </source>
</evidence>
<reference evidence="14 15" key="1">
    <citation type="submission" date="2016-03" db="EMBL/GenBank/DDBJ databases">
        <title>Comparative genomics of Pseudogymnoascus destructans, the fungus causing white-nose syndrome of bats.</title>
        <authorList>
            <person name="Palmer J.M."/>
            <person name="Drees K.P."/>
            <person name="Foster J.T."/>
            <person name="Lindner D.L."/>
        </authorList>
    </citation>
    <scope>NUCLEOTIDE SEQUENCE [LARGE SCALE GENOMIC DNA]</scope>
    <source>
        <strain evidence="14 15">UAMH 10579</strain>
    </source>
</reference>
<name>A0A1B8GPX6_9PEZI</name>
<dbReference type="GO" id="GO:0004497">
    <property type="term" value="F:monooxygenase activity"/>
    <property type="evidence" value="ECO:0007669"/>
    <property type="project" value="UniProtKB-KW"/>
</dbReference>
<proteinExistence type="inferred from homology"/>
<dbReference type="GO" id="GO:0016020">
    <property type="term" value="C:membrane"/>
    <property type="evidence" value="ECO:0007669"/>
    <property type="project" value="UniProtKB-SubCell"/>
</dbReference>
<keyword evidence="9 12" id="KW-0408">Iron</keyword>
<comment type="similarity">
    <text evidence="3">Belongs to the cytochrome P450 family.</text>
</comment>
<dbReference type="EMBL" id="KV460219">
    <property type="protein sequence ID" value="OBT97860.2"/>
    <property type="molecule type" value="Genomic_DNA"/>
</dbReference>
<organism evidence="14 15">
    <name type="scientific">Pseudogymnoascus verrucosus</name>
    <dbReference type="NCBI Taxonomy" id="342668"/>
    <lineage>
        <taxon>Eukaryota</taxon>
        <taxon>Fungi</taxon>
        <taxon>Dikarya</taxon>
        <taxon>Ascomycota</taxon>
        <taxon>Pezizomycotina</taxon>
        <taxon>Leotiomycetes</taxon>
        <taxon>Thelebolales</taxon>
        <taxon>Thelebolaceae</taxon>
        <taxon>Pseudogymnoascus</taxon>
    </lineage>
</organism>
<dbReference type="Proteomes" id="UP000091956">
    <property type="component" value="Unassembled WGS sequence"/>
</dbReference>
<evidence type="ECO:0000313" key="14">
    <source>
        <dbReference type="EMBL" id="OBT97860.2"/>
    </source>
</evidence>
<evidence type="ECO:0000256" key="3">
    <source>
        <dbReference type="ARBA" id="ARBA00010617"/>
    </source>
</evidence>
<dbReference type="InterPro" id="IPR002403">
    <property type="entry name" value="Cyt_P450_E_grp-IV"/>
</dbReference>
<dbReference type="SUPFAM" id="SSF48264">
    <property type="entry name" value="Cytochrome P450"/>
    <property type="match status" value="1"/>
</dbReference>
<keyword evidence="4 12" id="KW-0349">Heme</keyword>